<dbReference type="CDD" id="cd01647">
    <property type="entry name" value="RT_LTR"/>
    <property type="match status" value="1"/>
</dbReference>
<dbReference type="SUPFAM" id="SSF56672">
    <property type="entry name" value="DNA/RNA polymerases"/>
    <property type="match status" value="1"/>
</dbReference>
<accession>A0ABM1YEM7</accession>
<evidence type="ECO:0000259" key="1">
    <source>
        <dbReference type="SMART" id="SM00343"/>
    </source>
</evidence>
<evidence type="ECO:0000313" key="3">
    <source>
        <dbReference type="Proteomes" id="UP000069940"/>
    </source>
</evidence>
<dbReference type="SUPFAM" id="SSF57756">
    <property type="entry name" value="Retrovirus zinc finger-like domains"/>
    <property type="match status" value="1"/>
</dbReference>
<dbReference type="PROSITE" id="PS00141">
    <property type="entry name" value="ASP_PROTEASE"/>
    <property type="match status" value="1"/>
</dbReference>
<dbReference type="GeneID" id="134290654"/>
<dbReference type="RefSeq" id="XP_062713816.1">
    <property type="nucleotide sequence ID" value="XM_062857832.1"/>
</dbReference>
<proteinExistence type="predicted"/>
<keyword evidence="3" id="KW-1185">Reference proteome</keyword>
<dbReference type="Gene3D" id="2.40.70.10">
    <property type="entry name" value="Acid Proteases"/>
    <property type="match status" value="1"/>
</dbReference>
<feature type="domain" description="CCHC-type" evidence="1">
    <location>
        <begin position="220"/>
        <end position="238"/>
    </location>
</feature>
<reference evidence="3" key="1">
    <citation type="journal article" date="2015" name="Proc. Natl. Acad. Sci. U.S.A.">
        <title>Genome sequence of the Asian Tiger mosquito, Aedes albopictus, reveals insights into its biology, genetics, and evolution.</title>
        <authorList>
            <person name="Chen X.G."/>
            <person name="Jiang X."/>
            <person name="Gu J."/>
            <person name="Xu M."/>
            <person name="Wu Y."/>
            <person name="Deng Y."/>
            <person name="Zhang C."/>
            <person name="Bonizzoni M."/>
            <person name="Dermauw W."/>
            <person name="Vontas J."/>
            <person name="Armbruster P."/>
            <person name="Huang X."/>
            <person name="Yang Y."/>
            <person name="Zhang H."/>
            <person name="He W."/>
            <person name="Peng H."/>
            <person name="Liu Y."/>
            <person name="Wu K."/>
            <person name="Chen J."/>
            <person name="Lirakis M."/>
            <person name="Topalis P."/>
            <person name="Van Leeuwen T."/>
            <person name="Hall A.B."/>
            <person name="Jiang X."/>
            <person name="Thorpe C."/>
            <person name="Mueller R.L."/>
            <person name="Sun C."/>
            <person name="Waterhouse R.M."/>
            <person name="Yan G."/>
            <person name="Tu Z.J."/>
            <person name="Fang X."/>
            <person name="James A.A."/>
        </authorList>
    </citation>
    <scope>NUCLEOTIDE SEQUENCE [LARGE SCALE GENOMIC DNA]</scope>
    <source>
        <strain evidence="3">Foshan</strain>
    </source>
</reference>
<dbReference type="InterPro" id="IPR043128">
    <property type="entry name" value="Rev_trsase/Diguanyl_cyclase"/>
</dbReference>
<dbReference type="Gene3D" id="4.10.60.10">
    <property type="entry name" value="Zinc finger, CCHC-type"/>
    <property type="match status" value="1"/>
</dbReference>
<dbReference type="PANTHER" id="PTHR37984">
    <property type="entry name" value="PROTEIN CBG26694"/>
    <property type="match status" value="1"/>
</dbReference>
<reference evidence="2" key="2">
    <citation type="submission" date="2025-05" db="UniProtKB">
        <authorList>
            <consortium name="EnsemblMetazoa"/>
        </authorList>
    </citation>
    <scope>IDENTIFICATION</scope>
    <source>
        <strain evidence="2">Foshan</strain>
    </source>
</reference>
<dbReference type="PANTHER" id="PTHR37984:SF11">
    <property type="entry name" value="INTEGRASE CATALYTIC DOMAIN-CONTAINING PROTEIN"/>
    <property type="match status" value="1"/>
</dbReference>
<evidence type="ECO:0000313" key="2">
    <source>
        <dbReference type="EnsemblMetazoa" id="AALFPA23_008482.P11437"/>
    </source>
</evidence>
<organism evidence="2 3">
    <name type="scientific">Aedes albopictus</name>
    <name type="common">Asian tiger mosquito</name>
    <name type="synonym">Stegomyia albopicta</name>
    <dbReference type="NCBI Taxonomy" id="7160"/>
    <lineage>
        <taxon>Eukaryota</taxon>
        <taxon>Metazoa</taxon>
        <taxon>Ecdysozoa</taxon>
        <taxon>Arthropoda</taxon>
        <taxon>Hexapoda</taxon>
        <taxon>Insecta</taxon>
        <taxon>Pterygota</taxon>
        <taxon>Neoptera</taxon>
        <taxon>Endopterygota</taxon>
        <taxon>Diptera</taxon>
        <taxon>Nematocera</taxon>
        <taxon>Culicoidea</taxon>
        <taxon>Culicidae</taxon>
        <taxon>Culicinae</taxon>
        <taxon>Aedini</taxon>
        <taxon>Aedes</taxon>
        <taxon>Stegomyia</taxon>
    </lineage>
</organism>
<dbReference type="Gene3D" id="3.10.10.10">
    <property type="entry name" value="HIV Type 1 Reverse Transcriptase, subunit A, domain 1"/>
    <property type="match status" value="1"/>
</dbReference>
<dbReference type="InterPro" id="IPR000477">
    <property type="entry name" value="RT_dom"/>
</dbReference>
<dbReference type="SUPFAM" id="SSF50630">
    <property type="entry name" value="Acid proteases"/>
    <property type="match status" value="1"/>
</dbReference>
<dbReference type="Gene3D" id="3.30.70.270">
    <property type="match status" value="1"/>
</dbReference>
<dbReference type="Proteomes" id="UP000069940">
    <property type="component" value="Unassembled WGS sequence"/>
</dbReference>
<dbReference type="Pfam" id="PF00098">
    <property type="entry name" value="zf-CCHC"/>
    <property type="match status" value="1"/>
</dbReference>
<dbReference type="EnsemblMetazoa" id="AALFPA23_008482.R11437">
    <property type="protein sequence ID" value="AALFPA23_008482.P11437"/>
    <property type="gene ID" value="AALFPA23_008482"/>
</dbReference>
<dbReference type="InterPro" id="IPR001878">
    <property type="entry name" value="Znf_CCHC"/>
</dbReference>
<dbReference type="InterPro" id="IPR043502">
    <property type="entry name" value="DNA/RNA_pol_sf"/>
</dbReference>
<dbReference type="InterPro" id="IPR001969">
    <property type="entry name" value="Aspartic_peptidase_AS"/>
</dbReference>
<dbReference type="CDD" id="cd00303">
    <property type="entry name" value="retropepsin_like"/>
    <property type="match status" value="1"/>
</dbReference>
<sequence length="619" mass="69784">MRPVPPFRCNQIETSKLAKEWRAWKESLECYFAAYGITDQKVMRAKLLHLGGPALQTVFKNLKDHDAVPVVALNWGFDAAIEKLDEFFEPRHLSTSERRKLRQMKQKSNERFADYVIRLKQQAAECGFEKYGPEISKVLTDIYLTDAVVEGCTSNEVRRRVLLKDLPFGEIEALGISQEGVDQQVEEIVSSKPPEKIYKVQQLPSNSKDAKKLQVRAALGCYNCGRKGHIAAASSCPARGKQCRNCRSYGHFEKMCRKRKSDTLQQPNESQVRAVTKLETTGTEESNKHDPTNAHEKVYYAFYTGNEENIIQCKVGGVKLDMLVDSGSDANLVSDAAWTELKARNVSVFSSTKGSARILKAYGSDRPLNILGSFEAVITVEHRHTRAEFLVVEGGQRCLLGDATAKELGVLRVGLQVNRLEEAVVPFNKMQGIKAQIHLNPDAVPVFQPVRRIPVPLEEAVNRKIDQLLRRDIIEPKVGPTSWVSPLVIVGKANGEPRLCLDLRRVNEAVLREHHPMPVVDDYIMRLGRGRVWSKLDIREAFLQVELAEESRDATTFITSRGLFRFKRLPFGLVTAPELFQKAMDEILAGCPGTHWYLDDVIVKGKDVKEHDERLDKVA</sequence>
<feature type="domain" description="CCHC-type" evidence="1">
    <location>
        <begin position="242"/>
        <end position="258"/>
    </location>
</feature>
<dbReference type="Pfam" id="PF00078">
    <property type="entry name" value="RVT_1"/>
    <property type="match status" value="1"/>
</dbReference>
<protein>
    <recommendedName>
        <fullName evidence="1">CCHC-type domain-containing protein</fullName>
    </recommendedName>
</protein>
<dbReference type="InterPro" id="IPR036875">
    <property type="entry name" value="Znf_CCHC_sf"/>
</dbReference>
<dbReference type="InterPro" id="IPR050951">
    <property type="entry name" value="Retrovirus_Pol_polyprotein"/>
</dbReference>
<dbReference type="InterPro" id="IPR021109">
    <property type="entry name" value="Peptidase_aspartic_dom_sf"/>
</dbReference>
<dbReference type="SMART" id="SM00343">
    <property type="entry name" value="ZnF_C2HC"/>
    <property type="match status" value="2"/>
</dbReference>
<name>A0ABM1YEM7_AEDAL</name>